<dbReference type="InterPro" id="IPR035093">
    <property type="entry name" value="RelE/ParE_toxin_dom_sf"/>
</dbReference>
<dbReference type="KEGG" id="ras:RAS_00130"/>
<evidence type="ECO:0000313" key="2">
    <source>
        <dbReference type="Proteomes" id="UP000321183"/>
    </source>
</evidence>
<proteinExistence type="predicted"/>
<keyword evidence="2" id="KW-1185">Reference proteome</keyword>
<gene>
    <name evidence="1" type="ORF">RAS_00130</name>
</gene>
<organism evidence="1 2">
    <name type="scientific">Rickettsia asiatica</name>
    <dbReference type="NCBI Taxonomy" id="238800"/>
    <lineage>
        <taxon>Bacteria</taxon>
        <taxon>Pseudomonadati</taxon>
        <taxon>Pseudomonadota</taxon>
        <taxon>Alphaproteobacteria</taxon>
        <taxon>Rickettsiales</taxon>
        <taxon>Rickettsiaceae</taxon>
        <taxon>Rickettsieae</taxon>
        <taxon>Rickettsia</taxon>
        <taxon>spotted fever group</taxon>
    </lineage>
</organism>
<evidence type="ECO:0008006" key="3">
    <source>
        <dbReference type="Google" id="ProtNLM"/>
    </source>
</evidence>
<sequence length="57" mass="6767">MYTLYFTDAARKDYKLVSKSIYNDKIQNLLHIIQNNSFQNPPPYKKLVGAYSRRINL</sequence>
<dbReference type="SUPFAM" id="SSF143011">
    <property type="entry name" value="RelE-like"/>
    <property type="match status" value="1"/>
</dbReference>
<dbReference type="Proteomes" id="UP000321183">
    <property type="component" value="Chromosome"/>
</dbReference>
<protein>
    <recommendedName>
        <fullName evidence="3">Toxin YoeB</fullName>
    </recommendedName>
</protein>
<name>A0A510G8M7_9RICK</name>
<evidence type="ECO:0000313" key="1">
    <source>
        <dbReference type="EMBL" id="BBJ30904.1"/>
    </source>
</evidence>
<dbReference type="Gene3D" id="3.30.2310.20">
    <property type="entry name" value="RelE-like"/>
    <property type="match status" value="1"/>
</dbReference>
<dbReference type="EMBL" id="AP019563">
    <property type="protein sequence ID" value="BBJ30904.1"/>
    <property type="molecule type" value="Genomic_DNA"/>
</dbReference>
<accession>A0A510G8M7</accession>
<reference evidence="1 2" key="1">
    <citation type="submission" date="2019-04" db="EMBL/GenBank/DDBJ databases">
        <title>Draft genome sequence of Rickettsia asiatica Maytaro1284.</title>
        <authorList>
            <person name="Thu M."/>
            <person name="Qiu Y."/>
            <person name="Nakao R."/>
        </authorList>
    </citation>
    <scope>NUCLEOTIDE SEQUENCE [LARGE SCALE GENOMIC DNA]</scope>
    <source>
        <strain evidence="1 2">Maytaro1284</strain>
    </source>
</reference>
<dbReference type="AlphaFoldDB" id="A0A510G8M7"/>